<dbReference type="Proteomes" id="UP000262371">
    <property type="component" value="Unassembled WGS sequence"/>
</dbReference>
<gene>
    <name evidence="2" type="ORF">DY926_16940</name>
</gene>
<evidence type="ECO:0000313" key="3">
    <source>
        <dbReference type="Proteomes" id="UP000262371"/>
    </source>
</evidence>
<organism evidence="2 3">
    <name type="scientific">Komagataeibacter melaceti</name>
    <dbReference type="NCBI Taxonomy" id="2766577"/>
    <lineage>
        <taxon>Bacteria</taxon>
        <taxon>Pseudomonadati</taxon>
        <taxon>Pseudomonadota</taxon>
        <taxon>Alphaproteobacteria</taxon>
        <taxon>Acetobacterales</taxon>
        <taxon>Acetobacteraceae</taxon>
        <taxon>Komagataeibacter</taxon>
    </lineage>
</organism>
<name>A0A371YW16_9PROT</name>
<evidence type="ECO:0000313" key="2">
    <source>
        <dbReference type="EMBL" id="RFD18403.1"/>
    </source>
</evidence>
<dbReference type="Pfam" id="PF04230">
    <property type="entry name" value="PS_pyruv_trans"/>
    <property type="match status" value="1"/>
</dbReference>
<dbReference type="InterPro" id="IPR007345">
    <property type="entry name" value="Polysacch_pyruvyl_Trfase"/>
</dbReference>
<proteinExistence type="predicted"/>
<dbReference type="OrthoDB" id="8480913at2"/>
<sequence>MTEIDVDMKMLFSTLCDMEVENHKFSHLLKKLTLSQFLKFIISSSESIENKNKLWNLAPSRDDVQVIYRILLQRDVESEDAMLSALNAPTVADLVRIVASSKESQVRAAQEVLMSSQHQQTSMAKKNKKHGDIMLFGAYGNGNLGDRELATPIYDMLVDSGIDNDRISATSWEHISDFSFPGLIRDQKSIVDFDLIKNLGVLIIGGGGIFGVNHFPLHDIRWVNHLVETKTPCVIWAAGASFKHLQEERFRAAYTKLIEHAVIVTGRDDESIAAFREFRSDCAFAMDPLLFKVLARQSSSTPPILNTRRVDVILRSPLSASDQYFISEFRNIYLESDRNNFRVFFLQPDVGEEKRLIDTFPGAICVRSISELESLLRGSRLCISMRLHGCIAALGAKVPIVGLCQTKILEMMKILKIENNFFEDSRPLIHSLKNHEFHFRDLSVDKELMARAIHANERLVEVVKHYIT</sequence>
<dbReference type="RefSeq" id="WP_116704386.1">
    <property type="nucleotide sequence ID" value="NZ_QUWV01000246.1"/>
</dbReference>
<keyword evidence="2" id="KW-0808">Transferase</keyword>
<dbReference type="PANTHER" id="PTHR36836:SF1">
    <property type="entry name" value="COLANIC ACID BIOSYNTHESIS PROTEIN WCAK"/>
    <property type="match status" value="1"/>
</dbReference>
<accession>A0A371YW16</accession>
<dbReference type="EMBL" id="QUWV01000246">
    <property type="protein sequence ID" value="RFD18403.1"/>
    <property type="molecule type" value="Genomic_DNA"/>
</dbReference>
<reference evidence="2 3" key="1">
    <citation type="submission" date="2018-08" db="EMBL/GenBank/DDBJ databases">
        <title>Komagataeibacter sp. AV 382.</title>
        <authorList>
            <person name="Skraban J."/>
            <person name="Trcek J."/>
        </authorList>
    </citation>
    <scope>NUCLEOTIDE SEQUENCE [LARGE SCALE GENOMIC DNA]</scope>
    <source>
        <strain evidence="2 3">AV 382</strain>
    </source>
</reference>
<evidence type="ECO:0000259" key="1">
    <source>
        <dbReference type="Pfam" id="PF04230"/>
    </source>
</evidence>
<dbReference type="AlphaFoldDB" id="A0A371YW16"/>
<dbReference type="GO" id="GO:0016740">
    <property type="term" value="F:transferase activity"/>
    <property type="evidence" value="ECO:0007669"/>
    <property type="project" value="UniProtKB-KW"/>
</dbReference>
<keyword evidence="3" id="KW-1185">Reference proteome</keyword>
<feature type="domain" description="Polysaccharide pyruvyl transferase" evidence="1">
    <location>
        <begin position="143"/>
        <end position="403"/>
    </location>
</feature>
<comment type="caution">
    <text evidence="2">The sequence shown here is derived from an EMBL/GenBank/DDBJ whole genome shotgun (WGS) entry which is preliminary data.</text>
</comment>
<dbReference type="PANTHER" id="PTHR36836">
    <property type="entry name" value="COLANIC ACID BIOSYNTHESIS PROTEIN WCAK"/>
    <property type="match status" value="1"/>
</dbReference>
<protein>
    <submittedName>
        <fullName evidence="2">Polysaccharide pyruvyl transferase family protein</fullName>
    </submittedName>
</protein>